<dbReference type="EMBL" id="BDGG01000038">
    <property type="protein sequence ID" value="GAV09875.1"/>
    <property type="molecule type" value="Genomic_DNA"/>
</dbReference>
<keyword evidence="3" id="KW-1185">Reference proteome</keyword>
<feature type="domain" description="Tectonic-1-3" evidence="1">
    <location>
        <begin position="234"/>
        <end position="365"/>
    </location>
</feature>
<reference evidence="2 3" key="1">
    <citation type="journal article" date="2016" name="Nat. Commun.">
        <title>Extremotolerant tardigrade genome and improved radiotolerance of human cultured cells by tardigrade-unique protein.</title>
        <authorList>
            <person name="Hashimoto T."/>
            <person name="Horikawa D.D."/>
            <person name="Saito Y."/>
            <person name="Kuwahara H."/>
            <person name="Kozuka-Hata H."/>
            <person name="Shin-I T."/>
            <person name="Minakuchi Y."/>
            <person name="Ohishi K."/>
            <person name="Motoyama A."/>
            <person name="Aizu T."/>
            <person name="Enomoto A."/>
            <person name="Kondo K."/>
            <person name="Tanaka S."/>
            <person name="Hara Y."/>
            <person name="Koshikawa S."/>
            <person name="Sagara H."/>
            <person name="Miura T."/>
            <person name="Yokobori S."/>
            <person name="Miyagawa K."/>
            <person name="Suzuki Y."/>
            <person name="Kubo T."/>
            <person name="Oyama M."/>
            <person name="Kohara Y."/>
            <person name="Fujiyama A."/>
            <person name="Arakawa K."/>
            <person name="Katayama T."/>
            <person name="Toyoda A."/>
            <person name="Kunieda T."/>
        </authorList>
    </citation>
    <scope>NUCLEOTIDE SEQUENCE [LARGE SCALE GENOMIC DNA]</scope>
    <source>
        <strain evidence="2 3">YOKOZUNA-1</strain>
    </source>
</reference>
<name>A0A1D1W940_RAMVA</name>
<evidence type="ECO:0000313" key="2">
    <source>
        <dbReference type="EMBL" id="GAV09875.1"/>
    </source>
</evidence>
<dbReference type="GO" id="GO:0030030">
    <property type="term" value="P:cell projection organization"/>
    <property type="evidence" value="ECO:0007669"/>
    <property type="project" value="UniProtKB-KW"/>
</dbReference>
<proteinExistence type="predicted"/>
<dbReference type="InterPro" id="IPR040354">
    <property type="entry name" value="TCTN1-3"/>
</dbReference>
<evidence type="ECO:0000259" key="1">
    <source>
        <dbReference type="Pfam" id="PF07773"/>
    </source>
</evidence>
<protein>
    <recommendedName>
        <fullName evidence="1">Tectonic-1-3 domain-containing protein</fullName>
    </recommendedName>
</protein>
<dbReference type="Proteomes" id="UP000186922">
    <property type="component" value="Unassembled WGS sequence"/>
</dbReference>
<comment type="caution">
    <text evidence="2">The sequence shown here is derived from an EMBL/GenBank/DDBJ whole genome shotgun (WGS) entry which is preliminary data.</text>
</comment>
<accession>A0A1D1W940</accession>
<dbReference type="PANTHER" id="PTHR14611:SF2">
    <property type="entry name" value="TECTONIC"/>
    <property type="match status" value="1"/>
</dbReference>
<organism evidence="2 3">
    <name type="scientific">Ramazzottius varieornatus</name>
    <name type="common">Water bear</name>
    <name type="synonym">Tardigrade</name>
    <dbReference type="NCBI Taxonomy" id="947166"/>
    <lineage>
        <taxon>Eukaryota</taxon>
        <taxon>Metazoa</taxon>
        <taxon>Ecdysozoa</taxon>
        <taxon>Tardigrada</taxon>
        <taxon>Eutardigrada</taxon>
        <taxon>Parachela</taxon>
        <taxon>Hypsibioidea</taxon>
        <taxon>Ramazzottiidae</taxon>
        <taxon>Ramazzottius</taxon>
    </lineage>
</organism>
<sequence>MVRPSQLPVGLDNFPNCLSFSQIAFLEPSSSSCVLQVTTPSQCTSSPLLQLQGYLNSTVVASAPALAFLQQNFGSNVDFTLLAPEDTQALFVPIRLATLSSPPADGTTTDTATTAPASVPSNIPTVQLSADGQTCSNVVNTVEYVITHNASIIVGVVVNAVLSTINASNAAVQQQHIVRFVPWLPTNNTNGYEEPLPRSGNPGYLDGYPILVSSGLGFNDVGLPQNLSQVPVRALALPGLDPLGGCSTSATEQVRFGQNIQMSCLQYLDIEDPAAACSSLQALIVNTFESAGATLPTNVSAFGNGTVFTADSSAWLPILRNFVPTAPSFSAPNMCYGVIRGLSIEVSFAKVGYVANPQARISGVYYRFSPPEQIPLQCPFYGCTASNTTPVESLLPVEIRLAVSFSDFTPSTTSSGRTHFRGSSRGPFSLFGCSTLFWLLLERQFGNSL</sequence>
<gene>
    <name evidence="2" type="primary">RvY_19345</name>
    <name evidence="2" type="synonym">RvY_19345.1</name>
    <name evidence="2" type="ORF">RvY_19345-1</name>
</gene>
<dbReference type="OrthoDB" id="2104337at2759"/>
<dbReference type="STRING" id="947166.A0A1D1W940"/>
<dbReference type="InterPro" id="IPR011677">
    <property type="entry name" value="TCTN1-3_dom"/>
</dbReference>
<feature type="domain" description="Tectonic-1-3" evidence="1">
    <location>
        <begin position="15"/>
        <end position="181"/>
    </location>
</feature>
<evidence type="ECO:0000313" key="3">
    <source>
        <dbReference type="Proteomes" id="UP000186922"/>
    </source>
</evidence>
<dbReference type="AlphaFoldDB" id="A0A1D1W940"/>
<dbReference type="PANTHER" id="PTHR14611">
    <property type="entry name" value="TECTONIC FAMILY MEMBER"/>
    <property type="match status" value="1"/>
</dbReference>
<dbReference type="Pfam" id="PF07773">
    <property type="entry name" value="TCTN_DUF1619"/>
    <property type="match status" value="2"/>
</dbReference>